<evidence type="ECO:0000313" key="1">
    <source>
        <dbReference type="EMBL" id="GFF15543.1"/>
    </source>
</evidence>
<dbReference type="EMBL" id="BLJY01000004">
    <property type="protein sequence ID" value="GFF15543.1"/>
    <property type="molecule type" value="Genomic_DNA"/>
</dbReference>
<protein>
    <submittedName>
        <fullName evidence="1">Uncharacterized protein</fullName>
    </submittedName>
</protein>
<dbReference type="VEuPathDB" id="FungiDB:ATEG_04678"/>
<organism evidence="1 2">
    <name type="scientific">Aspergillus terreus</name>
    <dbReference type="NCBI Taxonomy" id="33178"/>
    <lineage>
        <taxon>Eukaryota</taxon>
        <taxon>Fungi</taxon>
        <taxon>Dikarya</taxon>
        <taxon>Ascomycota</taxon>
        <taxon>Pezizomycotina</taxon>
        <taxon>Eurotiomycetes</taxon>
        <taxon>Eurotiomycetidae</taxon>
        <taxon>Eurotiales</taxon>
        <taxon>Aspergillaceae</taxon>
        <taxon>Aspergillus</taxon>
        <taxon>Aspergillus subgen. Circumdati</taxon>
    </lineage>
</organism>
<dbReference type="OrthoDB" id="3930290at2759"/>
<comment type="caution">
    <text evidence="1">The sequence shown here is derived from an EMBL/GenBank/DDBJ whole genome shotgun (WGS) entry which is preliminary data.</text>
</comment>
<sequence>MAVPVRRRRYHWPELQLNIWIMIVFSASAICLGVFAWFMAVQTELKLGIPWYLPNPNLKLKKLYTDGMRGRLFPFMVVSGALGVFFIVLILFLAAKRFLLPGIIIVGSFILFVLWLTGLIETSLQLFGVVGNVDDNCQIYVYDNKFGGNNLQTMAWLTQKTICDCWKTAFAFELVNTVFFLWMLVMSWQVHRDVYD</sequence>
<gene>
    <name evidence="1" type="ORF">ATEIFO6365_0004066200</name>
</gene>
<reference evidence="1 2" key="1">
    <citation type="submission" date="2020-01" db="EMBL/GenBank/DDBJ databases">
        <title>Aspergillus terreus IFO 6365 whole genome shotgun sequence.</title>
        <authorList>
            <person name="Kanamasa S."/>
            <person name="Takahashi H."/>
        </authorList>
    </citation>
    <scope>NUCLEOTIDE SEQUENCE [LARGE SCALE GENOMIC DNA]</scope>
    <source>
        <strain evidence="1 2">IFO 6365</strain>
    </source>
</reference>
<proteinExistence type="predicted"/>
<dbReference type="AlphaFoldDB" id="A0A5M3YUD1"/>
<dbReference type="Proteomes" id="UP000452235">
    <property type="component" value="Unassembled WGS sequence"/>
</dbReference>
<name>A0A5M3YUD1_ASPTE</name>
<accession>A0A5M3YUD1</accession>
<keyword evidence="2" id="KW-1185">Reference proteome</keyword>
<evidence type="ECO:0000313" key="2">
    <source>
        <dbReference type="Proteomes" id="UP000452235"/>
    </source>
</evidence>